<dbReference type="InterPro" id="IPR050570">
    <property type="entry name" value="Cell_wall_metabolism_enzyme"/>
</dbReference>
<dbReference type="InterPro" id="IPR016047">
    <property type="entry name" value="M23ase_b-sheet_dom"/>
</dbReference>
<dbReference type="InterPro" id="IPR011055">
    <property type="entry name" value="Dup_hybrid_motif"/>
</dbReference>
<dbReference type="RefSeq" id="WP_123237421.1">
    <property type="nucleotide sequence ID" value="NZ_RJVP01000003.1"/>
</dbReference>
<dbReference type="Proteomes" id="UP000275137">
    <property type="component" value="Unassembled WGS sequence"/>
</dbReference>
<keyword evidence="2" id="KW-1133">Transmembrane helix</keyword>
<protein>
    <submittedName>
        <fullName evidence="4">M23 family metallopeptidase</fullName>
    </submittedName>
</protein>
<sequence>MNIIIFTDATAKARTLSSRQLLALVLCWTVLAVLLTIWIIAPGSQHGPSNVKHLLPNPFNFSIQHSQKHLDALTLQLGEMQARMSRLDALSDQLAKLAGIKTEDMPTAPGRGGPEVNARSLNANELEQHIAALAEQIAQRGDQLSLLEALLVQKNIKNNLLPDSAPVYASYNSSSFGWRVDPFTGRNAFHEGLDFTADVGSPVFAAADGLVVAAEGRADYGNIIIVDHGAGMETRYAHLSSFVAKVGDRVQKGQAIGKVGNTGRSTGPHLHFEVRLNGAPLDPRKYLQHDKHA</sequence>
<evidence type="ECO:0000256" key="2">
    <source>
        <dbReference type="SAM" id="Phobius"/>
    </source>
</evidence>
<keyword evidence="5" id="KW-1185">Reference proteome</keyword>
<dbReference type="Pfam" id="PF01551">
    <property type="entry name" value="Peptidase_M23"/>
    <property type="match status" value="1"/>
</dbReference>
<dbReference type="GO" id="GO:0004222">
    <property type="term" value="F:metalloendopeptidase activity"/>
    <property type="evidence" value="ECO:0007669"/>
    <property type="project" value="TreeGrafter"/>
</dbReference>
<dbReference type="SUPFAM" id="SSF51261">
    <property type="entry name" value="Duplicated hybrid motif"/>
    <property type="match status" value="1"/>
</dbReference>
<proteinExistence type="predicted"/>
<organism evidence="4 5">
    <name type="scientific">Pseudomethylobacillus aquaticus</name>
    <dbReference type="NCBI Taxonomy" id="2676064"/>
    <lineage>
        <taxon>Bacteria</taxon>
        <taxon>Pseudomonadati</taxon>
        <taxon>Pseudomonadota</taxon>
        <taxon>Betaproteobacteria</taxon>
        <taxon>Nitrosomonadales</taxon>
        <taxon>Methylophilaceae</taxon>
        <taxon>Pseudomethylobacillus</taxon>
    </lineage>
</organism>
<name>A0A3N0V0N1_9PROT</name>
<reference evidence="4 5" key="1">
    <citation type="submission" date="2018-10" db="EMBL/GenBank/DDBJ databases">
        <authorList>
            <person name="Chen W.-M."/>
        </authorList>
    </citation>
    <scope>NUCLEOTIDE SEQUENCE [LARGE SCALE GENOMIC DNA]</scope>
    <source>
        <strain evidence="4 5">H-5</strain>
    </source>
</reference>
<keyword evidence="2" id="KW-0812">Transmembrane</keyword>
<feature type="domain" description="M23ase beta-sheet core" evidence="3">
    <location>
        <begin position="189"/>
        <end position="283"/>
    </location>
</feature>
<dbReference type="CDD" id="cd12797">
    <property type="entry name" value="M23_peptidase"/>
    <property type="match status" value="1"/>
</dbReference>
<dbReference type="Gene3D" id="2.70.70.10">
    <property type="entry name" value="Glucose Permease (Domain IIA)"/>
    <property type="match status" value="1"/>
</dbReference>
<keyword evidence="1" id="KW-0732">Signal</keyword>
<evidence type="ECO:0000259" key="3">
    <source>
        <dbReference type="Pfam" id="PF01551"/>
    </source>
</evidence>
<evidence type="ECO:0000256" key="1">
    <source>
        <dbReference type="ARBA" id="ARBA00022729"/>
    </source>
</evidence>
<evidence type="ECO:0000313" key="4">
    <source>
        <dbReference type="EMBL" id="ROH86357.1"/>
    </source>
</evidence>
<dbReference type="AlphaFoldDB" id="A0A3N0V0N1"/>
<dbReference type="PANTHER" id="PTHR21666">
    <property type="entry name" value="PEPTIDASE-RELATED"/>
    <property type="match status" value="1"/>
</dbReference>
<gene>
    <name evidence="4" type="ORF">ED236_07990</name>
</gene>
<feature type="transmembrane region" description="Helical" evidence="2">
    <location>
        <begin position="21"/>
        <end position="41"/>
    </location>
</feature>
<comment type="caution">
    <text evidence="4">The sequence shown here is derived from an EMBL/GenBank/DDBJ whole genome shotgun (WGS) entry which is preliminary data.</text>
</comment>
<dbReference type="EMBL" id="RJVP01000003">
    <property type="protein sequence ID" value="ROH86357.1"/>
    <property type="molecule type" value="Genomic_DNA"/>
</dbReference>
<evidence type="ECO:0000313" key="5">
    <source>
        <dbReference type="Proteomes" id="UP000275137"/>
    </source>
</evidence>
<dbReference type="PANTHER" id="PTHR21666:SF289">
    <property type="entry name" value="L-ALA--D-GLU ENDOPEPTIDASE"/>
    <property type="match status" value="1"/>
</dbReference>
<dbReference type="FunFam" id="2.70.70.10:FF:000006">
    <property type="entry name" value="M23 family peptidase"/>
    <property type="match status" value="1"/>
</dbReference>
<keyword evidence="2" id="KW-0472">Membrane</keyword>
<accession>A0A3N0V0N1</accession>